<dbReference type="WBParaSite" id="TMUE_2000010528.1">
    <property type="protein sequence ID" value="TMUE_2000010528.1"/>
    <property type="gene ID" value="WBGene00288624"/>
</dbReference>
<keyword evidence="1" id="KW-1185">Reference proteome</keyword>
<reference evidence="2" key="3">
    <citation type="submission" date="2019-12" db="UniProtKB">
        <authorList>
            <consortium name="WormBaseParasite"/>
        </authorList>
    </citation>
    <scope>IDENTIFICATION</scope>
</reference>
<protein>
    <submittedName>
        <fullName evidence="2 3">Uncharacterized protein</fullName>
    </submittedName>
</protein>
<evidence type="ECO:0000313" key="3">
    <source>
        <dbReference type="WBParaSite" id="TMUE_2000010528.2"/>
    </source>
</evidence>
<reference evidence="1" key="1">
    <citation type="submission" date="2013-11" db="EMBL/GenBank/DDBJ databases">
        <authorList>
            <person name="Aslett M."/>
        </authorList>
    </citation>
    <scope>NUCLEOTIDE SEQUENCE [LARGE SCALE GENOMIC DNA]</scope>
    <source>
        <strain evidence="1">Edinburgh</strain>
    </source>
</reference>
<dbReference type="AlphaFoldDB" id="A0A5S6QTR4"/>
<accession>A0A5S6QTR4</accession>
<proteinExistence type="predicted"/>
<sequence length="572" mass="65265">MNGSSPNAEFHRWLLNLIQENGGDVEEAIAVARDYSDELEQIREIRERSMDMLYEMGIEYNDGVLLTAKDRESVLQAIAFIVGVSEPREMIISLLEALSTLNFSEQKAETILPSMKYFVFLLNLIFDCMIRGVPDEKRWLVNVLVCHVSCLNDFMCSIIDEYGFDQFLPSAEAAEYLVLMLEEIISFSSFGIEIDRTTWLTWMMKIFEILLPLFSVSMLNEFSGSSTDAVIDIFKEFIDGIMHVVDFDLPTLVDWQRRCRSSLFAMSSSIAVDEKKCVPEASTLGLFLAVFAAKSSLHLFVYKAEYVFGDLLPCLIEVIGFRLPLEFRDLVRPLVSWFLDRIPNETFSMEHLNELPFQEFVYRWMTVELLNETVKEKACYKVTTFLLLFEPAARIVVYRLMFSCKIEKFTVPGCVNDDRYVPLVRSVFVAVAQRSLRSNGDINPSCGGTVVGELLRLFTALPLNLAASIKTGTHYGLLSESLLFMQKLLFLLAKFGPQRSDLLDEIRTAEMHFLSPIKSALSECAEDDWDDGMFDGLSSIQLGKPLNQPDYPALLNILFVMLTEQLRQMRDK</sequence>
<name>A0A5S6QTR4_TRIMR</name>
<evidence type="ECO:0000313" key="2">
    <source>
        <dbReference type="WBParaSite" id="TMUE_2000010528.1"/>
    </source>
</evidence>
<dbReference type="WBParaSite" id="TMUE_2000010528.2">
    <property type="protein sequence ID" value="TMUE_2000010528.2"/>
    <property type="gene ID" value="WBGene00288624"/>
</dbReference>
<evidence type="ECO:0000313" key="1">
    <source>
        <dbReference type="Proteomes" id="UP000046395"/>
    </source>
</evidence>
<organism evidence="1 2">
    <name type="scientific">Trichuris muris</name>
    <name type="common">Mouse whipworm</name>
    <dbReference type="NCBI Taxonomy" id="70415"/>
    <lineage>
        <taxon>Eukaryota</taxon>
        <taxon>Metazoa</taxon>
        <taxon>Ecdysozoa</taxon>
        <taxon>Nematoda</taxon>
        <taxon>Enoplea</taxon>
        <taxon>Dorylaimia</taxon>
        <taxon>Trichinellida</taxon>
        <taxon>Trichuridae</taxon>
        <taxon>Trichuris</taxon>
    </lineage>
</organism>
<reference evidence="1" key="2">
    <citation type="submission" date="2014-03" db="EMBL/GenBank/DDBJ databases">
        <title>The whipworm genome and dual-species transcriptomics of an intimate host-pathogen interaction.</title>
        <authorList>
            <person name="Foth B.J."/>
            <person name="Tsai I.J."/>
            <person name="Reid A.J."/>
            <person name="Bancroft A.J."/>
            <person name="Nichol S."/>
            <person name="Tracey A."/>
            <person name="Holroyd N."/>
            <person name="Cotton J.A."/>
            <person name="Stanley E.J."/>
            <person name="Zarowiecki M."/>
            <person name="Liu J.Z."/>
            <person name="Huckvale T."/>
            <person name="Cooper P.J."/>
            <person name="Grencis R.K."/>
            <person name="Berriman M."/>
        </authorList>
    </citation>
    <scope>NUCLEOTIDE SEQUENCE [LARGE SCALE GENOMIC DNA]</scope>
    <source>
        <strain evidence="1">Edinburgh</strain>
    </source>
</reference>
<dbReference type="WBParaSite" id="TMUE_2000010528.3">
    <property type="protein sequence ID" value="TMUE_2000010528.3"/>
    <property type="gene ID" value="WBGene00288624"/>
</dbReference>
<dbReference type="WBParaSite" id="TMUE_2000010528.4">
    <property type="protein sequence ID" value="TMUE_2000010528.4"/>
    <property type="gene ID" value="WBGene00288624"/>
</dbReference>
<dbReference type="Proteomes" id="UP000046395">
    <property type="component" value="Unassembled WGS sequence"/>
</dbReference>